<dbReference type="Gene3D" id="3.90.1150.10">
    <property type="entry name" value="Aspartate Aminotransferase, domain 1"/>
    <property type="match status" value="1"/>
</dbReference>
<reference evidence="7" key="1">
    <citation type="journal article" date="2017" name="Genome Biol.">
        <title>Comparative genomics reveals high biological diversity and specific adaptations in the industrially and medically important fungal genus Aspergillus.</title>
        <authorList>
            <person name="de Vries R.P."/>
            <person name="Riley R."/>
            <person name="Wiebenga A."/>
            <person name="Aguilar-Osorio G."/>
            <person name="Amillis S."/>
            <person name="Uchima C.A."/>
            <person name="Anderluh G."/>
            <person name="Asadollahi M."/>
            <person name="Askin M."/>
            <person name="Barry K."/>
            <person name="Battaglia E."/>
            <person name="Bayram O."/>
            <person name="Benocci T."/>
            <person name="Braus-Stromeyer S.A."/>
            <person name="Caldana C."/>
            <person name="Canovas D."/>
            <person name="Cerqueira G.C."/>
            <person name="Chen F."/>
            <person name="Chen W."/>
            <person name="Choi C."/>
            <person name="Clum A."/>
            <person name="Dos Santos R.A."/>
            <person name="Damasio A.R."/>
            <person name="Diallinas G."/>
            <person name="Emri T."/>
            <person name="Fekete E."/>
            <person name="Flipphi M."/>
            <person name="Freyberg S."/>
            <person name="Gallo A."/>
            <person name="Gournas C."/>
            <person name="Habgood R."/>
            <person name="Hainaut M."/>
            <person name="Harispe M.L."/>
            <person name="Henrissat B."/>
            <person name="Hilden K.S."/>
            <person name="Hope R."/>
            <person name="Hossain A."/>
            <person name="Karabika E."/>
            <person name="Karaffa L."/>
            <person name="Karanyi Z."/>
            <person name="Krasevec N."/>
            <person name="Kuo A."/>
            <person name="Kusch H."/>
            <person name="LaButti K."/>
            <person name="Lagendijk E.L."/>
            <person name="Lapidus A."/>
            <person name="Levasseur A."/>
            <person name="Lindquist E."/>
            <person name="Lipzen A."/>
            <person name="Logrieco A.F."/>
            <person name="MacCabe A."/>
            <person name="Maekelae M.R."/>
            <person name="Malavazi I."/>
            <person name="Melin P."/>
            <person name="Meyer V."/>
            <person name="Mielnichuk N."/>
            <person name="Miskei M."/>
            <person name="Molnar A.P."/>
            <person name="Mule G."/>
            <person name="Ngan C.Y."/>
            <person name="Orejas M."/>
            <person name="Orosz E."/>
            <person name="Ouedraogo J.P."/>
            <person name="Overkamp K.M."/>
            <person name="Park H.-S."/>
            <person name="Perrone G."/>
            <person name="Piumi F."/>
            <person name="Punt P.J."/>
            <person name="Ram A.F."/>
            <person name="Ramon A."/>
            <person name="Rauscher S."/>
            <person name="Record E."/>
            <person name="Riano-Pachon D.M."/>
            <person name="Robert V."/>
            <person name="Roehrig J."/>
            <person name="Ruller R."/>
            <person name="Salamov A."/>
            <person name="Salih N.S."/>
            <person name="Samson R.A."/>
            <person name="Sandor E."/>
            <person name="Sanguinetti M."/>
            <person name="Schuetze T."/>
            <person name="Sepcic K."/>
            <person name="Shelest E."/>
            <person name="Sherlock G."/>
            <person name="Sophianopoulou V."/>
            <person name="Squina F.M."/>
            <person name="Sun H."/>
            <person name="Susca A."/>
            <person name="Todd R.B."/>
            <person name="Tsang A."/>
            <person name="Unkles S.E."/>
            <person name="van de Wiele N."/>
            <person name="van Rossen-Uffink D."/>
            <person name="Oliveira J.V."/>
            <person name="Vesth T.C."/>
            <person name="Visser J."/>
            <person name="Yu J.-H."/>
            <person name="Zhou M."/>
            <person name="Andersen M.R."/>
            <person name="Archer D.B."/>
            <person name="Baker S.E."/>
            <person name="Benoit I."/>
            <person name="Brakhage A.A."/>
            <person name="Braus G.H."/>
            <person name="Fischer R."/>
            <person name="Frisvad J.C."/>
            <person name="Goldman G.H."/>
            <person name="Houbraken J."/>
            <person name="Oakley B."/>
            <person name="Pocsi I."/>
            <person name="Scazzocchio C."/>
            <person name="Seiboth B."/>
            <person name="vanKuyk P.A."/>
            <person name="Wortman J."/>
            <person name="Dyer P.S."/>
            <person name="Grigoriev I.V."/>
        </authorList>
    </citation>
    <scope>NUCLEOTIDE SEQUENCE [LARGE SCALE GENOMIC DNA]</scope>
    <source>
        <strain evidence="7">CBS 134.48</strain>
    </source>
</reference>
<dbReference type="Proteomes" id="UP000184304">
    <property type="component" value="Unassembled WGS sequence"/>
</dbReference>
<dbReference type="OrthoDB" id="2414662at2759"/>
<protein>
    <recommendedName>
        <fullName evidence="5">Aminotransferase class I/classII large domain-containing protein</fullName>
    </recommendedName>
</protein>
<keyword evidence="2" id="KW-0032">Aminotransferase</keyword>
<accession>A0A1L9MR51</accession>
<dbReference type="EMBL" id="KV878208">
    <property type="protein sequence ID" value="OJI79530.1"/>
    <property type="molecule type" value="Genomic_DNA"/>
</dbReference>
<evidence type="ECO:0000256" key="3">
    <source>
        <dbReference type="ARBA" id="ARBA00022679"/>
    </source>
</evidence>
<sequence length="317" mass="36276">METDHAGDDFSAAKQNDCPAVDFRPAKRWGASKQDVWSVINEGAEASRIKPCVNLRMLSVWMAFLNPGDEVMLFEPYFDQSLDYIHMAGGVIRCVPLRPPAKADFAICWSSEWTINFVELEQSITSRTKMIVINTPHNPTGMVFSREELRHISGICVRHNLLLLSDEVYDRLSYVPFTRVAILGPDVQQRTISVGSEAAAAVYEQSLYNGFWSQTRTLVREKMIRLCQVFQKLDLPYTIPEGGYFVLVNLAKVQIPREYRFPPHIRDRRRDFLLAWFLIMELGVAAIPASEYYSPEHACLGKNYLRFAICQNDDILN</sequence>
<dbReference type="VEuPathDB" id="FungiDB:ASPTUDRAFT_204807"/>
<dbReference type="STRING" id="767770.A0A1L9MR51"/>
<proteinExistence type="predicted"/>
<keyword evidence="3" id="KW-0808">Transferase</keyword>
<comment type="cofactor">
    <cofactor evidence="1">
        <name>pyridoxal 5'-phosphate</name>
        <dbReference type="ChEBI" id="CHEBI:597326"/>
    </cofactor>
</comment>
<dbReference type="InterPro" id="IPR015424">
    <property type="entry name" value="PyrdxlP-dep_Trfase"/>
</dbReference>
<organism evidence="6 7">
    <name type="scientific">Aspergillus tubingensis (strain CBS 134.48)</name>
    <dbReference type="NCBI Taxonomy" id="767770"/>
    <lineage>
        <taxon>Eukaryota</taxon>
        <taxon>Fungi</taxon>
        <taxon>Dikarya</taxon>
        <taxon>Ascomycota</taxon>
        <taxon>Pezizomycotina</taxon>
        <taxon>Eurotiomycetes</taxon>
        <taxon>Eurotiomycetidae</taxon>
        <taxon>Eurotiales</taxon>
        <taxon>Aspergillaceae</taxon>
        <taxon>Aspergillus</taxon>
        <taxon>Aspergillus subgen. Circumdati</taxon>
    </lineage>
</organism>
<gene>
    <name evidence="6" type="ORF">ASPTUDRAFT_204807</name>
</gene>
<dbReference type="AlphaFoldDB" id="A0A1L9MR51"/>
<dbReference type="PANTHER" id="PTHR43807:SF20">
    <property type="entry name" value="FI04487P"/>
    <property type="match status" value="1"/>
</dbReference>
<dbReference type="Pfam" id="PF00155">
    <property type="entry name" value="Aminotran_1_2"/>
    <property type="match status" value="1"/>
</dbReference>
<dbReference type="GO" id="GO:0016212">
    <property type="term" value="F:kynurenine-oxoglutarate transaminase activity"/>
    <property type="evidence" value="ECO:0007669"/>
    <property type="project" value="TreeGrafter"/>
</dbReference>
<dbReference type="OMA" id="IVFCANT"/>
<dbReference type="InterPro" id="IPR015422">
    <property type="entry name" value="PyrdxlP-dep_Trfase_small"/>
</dbReference>
<dbReference type="InterPro" id="IPR004839">
    <property type="entry name" value="Aminotransferase_I/II_large"/>
</dbReference>
<dbReference type="GO" id="GO:0005739">
    <property type="term" value="C:mitochondrion"/>
    <property type="evidence" value="ECO:0007669"/>
    <property type="project" value="TreeGrafter"/>
</dbReference>
<evidence type="ECO:0000313" key="7">
    <source>
        <dbReference type="Proteomes" id="UP000184304"/>
    </source>
</evidence>
<evidence type="ECO:0000256" key="1">
    <source>
        <dbReference type="ARBA" id="ARBA00001933"/>
    </source>
</evidence>
<evidence type="ECO:0000256" key="4">
    <source>
        <dbReference type="ARBA" id="ARBA00022898"/>
    </source>
</evidence>
<dbReference type="SUPFAM" id="SSF53383">
    <property type="entry name" value="PLP-dependent transferases"/>
    <property type="match status" value="1"/>
</dbReference>
<dbReference type="CDD" id="cd00609">
    <property type="entry name" value="AAT_like"/>
    <property type="match status" value="1"/>
</dbReference>
<evidence type="ECO:0000313" key="6">
    <source>
        <dbReference type="EMBL" id="OJI79530.1"/>
    </source>
</evidence>
<dbReference type="PANTHER" id="PTHR43807">
    <property type="entry name" value="FI04487P"/>
    <property type="match status" value="1"/>
</dbReference>
<dbReference type="InterPro" id="IPR051326">
    <property type="entry name" value="Kynurenine-oxoglutarate_AT"/>
</dbReference>
<feature type="domain" description="Aminotransferase class I/classII large" evidence="5">
    <location>
        <begin position="62"/>
        <end position="175"/>
    </location>
</feature>
<name>A0A1L9MR51_ASPTC</name>
<keyword evidence="7" id="KW-1185">Reference proteome</keyword>
<dbReference type="Gene3D" id="3.40.640.10">
    <property type="entry name" value="Type I PLP-dependent aspartate aminotransferase-like (Major domain)"/>
    <property type="match status" value="2"/>
</dbReference>
<dbReference type="InterPro" id="IPR015421">
    <property type="entry name" value="PyrdxlP-dep_Trfase_major"/>
</dbReference>
<evidence type="ECO:0000259" key="5">
    <source>
        <dbReference type="Pfam" id="PF00155"/>
    </source>
</evidence>
<dbReference type="GO" id="GO:0030170">
    <property type="term" value="F:pyridoxal phosphate binding"/>
    <property type="evidence" value="ECO:0007669"/>
    <property type="project" value="InterPro"/>
</dbReference>
<evidence type="ECO:0000256" key="2">
    <source>
        <dbReference type="ARBA" id="ARBA00022576"/>
    </source>
</evidence>
<keyword evidence="4" id="KW-0663">Pyridoxal phosphate</keyword>